<protein>
    <submittedName>
        <fullName evidence="7">Helix-turn-helix domain-containing protein</fullName>
    </submittedName>
</protein>
<keyword evidence="8" id="KW-1185">Reference proteome</keyword>
<dbReference type="PANTHER" id="PTHR43280:SF10">
    <property type="entry name" value="REGULATORY PROTEIN POCR"/>
    <property type="match status" value="1"/>
</dbReference>
<dbReference type="InterPro" id="IPR041522">
    <property type="entry name" value="CdaR_GGDEF"/>
</dbReference>
<dbReference type="Proteomes" id="UP001589776">
    <property type="component" value="Unassembled WGS sequence"/>
</dbReference>
<feature type="domain" description="HTH araC/xylS-type" evidence="6">
    <location>
        <begin position="652"/>
        <end position="750"/>
    </location>
</feature>
<dbReference type="RefSeq" id="WP_377469989.1">
    <property type="nucleotide sequence ID" value="NZ_JBHLWN010000035.1"/>
</dbReference>
<reference evidence="7 8" key="1">
    <citation type="submission" date="2024-09" db="EMBL/GenBank/DDBJ databases">
        <authorList>
            <person name="Sun Q."/>
            <person name="Mori K."/>
        </authorList>
    </citation>
    <scope>NUCLEOTIDE SEQUENCE [LARGE SCALE GENOMIC DNA]</scope>
    <source>
        <strain evidence="7 8">CCM 7759</strain>
    </source>
</reference>
<feature type="transmembrane region" description="Helical" evidence="5">
    <location>
        <begin position="12"/>
        <end position="33"/>
    </location>
</feature>
<dbReference type="Pfam" id="PF17853">
    <property type="entry name" value="GGDEF_2"/>
    <property type="match status" value="1"/>
</dbReference>
<proteinExistence type="predicted"/>
<feature type="region of interest" description="Disordered" evidence="4">
    <location>
        <begin position="754"/>
        <end position="777"/>
    </location>
</feature>
<evidence type="ECO:0000256" key="2">
    <source>
        <dbReference type="ARBA" id="ARBA00023125"/>
    </source>
</evidence>
<keyword evidence="5" id="KW-0812">Transmembrane</keyword>
<keyword evidence="3" id="KW-0804">Transcription</keyword>
<accession>A0ABV6DJH1</accession>
<keyword evidence="5" id="KW-0472">Membrane</keyword>
<evidence type="ECO:0000259" key="6">
    <source>
        <dbReference type="PROSITE" id="PS01124"/>
    </source>
</evidence>
<dbReference type="SUPFAM" id="SSF46689">
    <property type="entry name" value="Homeodomain-like"/>
    <property type="match status" value="2"/>
</dbReference>
<dbReference type="InterPro" id="IPR018060">
    <property type="entry name" value="HTH_AraC"/>
</dbReference>
<comment type="caution">
    <text evidence="7">The sequence shown here is derived from an EMBL/GenBank/DDBJ whole genome shotgun (WGS) entry which is preliminary data.</text>
</comment>
<evidence type="ECO:0000313" key="8">
    <source>
        <dbReference type="Proteomes" id="UP001589776"/>
    </source>
</evidence>
<keyword evidence="2" id="KW-0238">DNA-binding</keyword>
<gene>
    <name evidence="7" type="ORF">ACFFK0_09870</name>
</gene>
<dbReference type="EMBL" id="JBHLWN010000035">
    <property type="protein sequence ID" value="MFC0212767.1"/>
    <property type="molecule type" value="Genomic_DNA"/>
</dbReference>
<dbReference type="InterPro" id="IPR009057">
    <property type="entry name" value="Homeodomain-like_sf"/>
</dbReference>
<evidence type="ECO:0000256" key="5">
    <source>
        <dbReference type="SAM" id="Phobius"/>
    </source>
</evidence>
<evidence type="ECO:0000313" key="7">
    <source>
        <dbReference type="EMBL" id="MFC0212767.1"/>
    </source>
</evidence>
<dbReference type="SMART" id="SM00342">
    <property type="entry name" value="HTH_ARAC"/>
    <property type="match status" value="1"/>
</dbReference>
<sequence>MTGRTIPYYAKWAVFCFAITSLPVVLLGMFSYMHASGVVQRNVNEQKALSLAQLQTNIEQMLKTVDQTTTHFLSSSLVLSVMNEPLNPRQFTTANQLKAELGYLQRLDMGIADITMLSTAGGWLMNNNGLYRIGDEQKIYRERLEEPAPTFWQIRQAEGNRSAVHGCEMEIHLVKKLPLTAFKPTGLADITIPACSLGDTLTFDTEQELLLMLDRNRKVIWSQGLLTGQSSEISEKLTALTDRQGQSNLRLHGQEYTVTYRKSDYNDWMYVSAVPVAMLAEQSHHIGWVTLWICLILLLLFIGVSWAWSKRMYRPIQSLYREVLSEQGESDSGKRGDELSAIGERIHTLFKAQRELKGQLQGQLEQLKLFFMLKLLLGGMKESEIADGLASFAMPADFRCLAVMSVQIELEGSRFEDKDYDLLVFAVNNMIGELLPAGGRLEPIVLGRAQVTVMTSEQMEEQAFHDELLAVAYRIQSAVSEYLGLTVTIGLSCIYRRLGDIPRAYEEATEALRSKQRFGDQKVIEFSELGENRTLQYSYPLEQQNELFEAIKLVDRAQAQLQLRQLIEQLCRPDLSPYDRQYHVVRLVMNVLNLAHSFQLQQLVDRQQTLFEELFRLDVAKEGELWLQRTLVDPILRSLEERTEQRHVQLSRQMVEIVHNEFETDLSIEVCADRLHYNASYLSTVFRKSMNVPFSTYLAQHRHEVSKRWLAETNVSVKEISERLRYTNPQNFIRSFRKLEGMTPGKYREQHAAASKEKQGVKEEKGTCAVGVPHAHS</sequence>
<dbReference type="PROSITE" id="PS01124">
    <property type="entry name" value="HTH_ARAC_FAMILY_2"/>
    <property type="match status" value="1"/>
</dbReference>
<dbReference type="Pfam" id="PF12833">
    <property type="entry name" value="HTH_18"/>
    <property type="match status" value="1"/>
</dbReference>
<organism evidence="7 8">
    <name type="scientific">Paenibacillus chartarius</name>
    <dbReference type="NCBI Taxonomy" id="747481"/>
    <lineage>
        <taxon>Bacteria</taxon>
        <taxon>Bacillati</taxon>
        <taxon>Bacillota</taxon>
        <taxon>Bacilli</taxon>
        <taxon>Bacillales</taxon>
        <taxon>Paenibacillaceae</taxon>
        <taxon>Paenibacillus</taxon>
    </lineage>
</organism>
<name>A0ABV6DJH1_9BACL</name>
<evidence type="ECO:0000256" key="4">
    <source>
        <dbReference type="SAM" id="MobiDB-lite"/>
    </source>
</evidence>
<dbReference type="Gene3D" id="1.10.10.60">
    <property type="entry name" value="Homeodomain-like"/>
    <property type="match status" value="2"/>
</dbReference>
<feature type="transmembrane region" description="Helical" evidence="5">
    <location>
        <begin position="286"/>
        <end position="308"/>
    </location>
</feature>
<feature type="compositionally biased region" description="Basic and acidic residues" evidence="4">
    <location>
        <begin position="754"/>
        <end position="766"/>
    </location>
</feature>
<evidence type="ECO:0000256" key="1">
    <source>
        <dbReference type="ARBA" id="ARBA00023015"/>
    </source>
</evidence>
<dbReference type="PANTHER" id="PTHR43280">
    <property type="entry name" value="ARAC-FAMILY TRANSCRIPTIONAL REGULATOR"/>
    <property type="match status" value="1"/>
</dbReference>
<evidence type="ECO:0000256" key="3">
    <source>
        <dbReference type="ARBA" id="ARBA00023163"/>
    </source>
</evidence>
<keyword evidence="5" id="KW-1133">Transmembrane helix</keyword>
<keyword evidence="1" id="KW-0805">Transcription regulation</keyword>